<comment type="caution">
    <text evidence="1">The sequence shown here is derived from an EMBL/GenBank/DDBJ whole genome shotgun (WGS) entry which is preliminary data.</text>
</comment>
<dbReference type="AlphaFoldDB" id="A0A699XSM1"/>
<evidence type="ECO:0000313" key="1">
    <source>
        <dbReference type="EMBL" id="GFD60988.1"/>
    </source>
</evidence>
<accession>A0A699XSM1</accession>
<feature type="non-terminal residue" evidence="1">
    <location>
        <position position="1"/>
    </location>
</feature>
<protein>
    <submittedName>
        <fullName evidence="1">Uncharacterized protein</fullName>
    </submittedName>
</protein>
<feature type="non-terminal residue" evidence="1">
    <location>
        <position position="52"/>
    </location>
</feature>
<dbReference type="EMBL" id="BKCJ011885256">
    <property type="protein sequence ID" value="GFD60988.1"/>
    <property type="molecule type" value="Genomic_DNA"/>
</dbReference>
<gene>
    <name evidence="1" type="ORF">Tci_932957</name>
</gene>
<proteinExistence type="predicted"/>
<sequence length="52" mass="5799">LVLSGLSHVRKSRVCEMLRGADGNVIGIHDFLCLLEWTGVKVQEEPHLDVMP</sequence>
<reference evidence="1" key="1">
    <citation type="journal article" date="2019" name="Sci. Rep.">
        <title>Draft genome of Tanacetum cinerariifolium, the natural source of mosquito coil.</title>
        <authorList>
            <person name="Yamashiro T."/>
            <person name="Shiraishi A."/>
            <person name="Satake H."/>
            <person name="Nakayama K."/>
        </authorList>
    </citation>
    <scope>NUCLEOTIDE SEQUENCE</scope>
</reference>
<organism evidence="1">
    <name type="scientific">Tanacetum cinerariifolium</name>
    <name type="common">Dalmatian daisy</name>
    <name type="synonym">Chrysanthemum cinerariifolium</name>
    <dbReference type="NCBI Taxonomy" id="118510"/>
    <lineage>
        <taxon>Eukaryota</taxon>
        <taxon>Viridiplantae</taxon>
        <taxon>Streptophyta</taxon>
        <taxon>Embryophyta</taxon>
        <taxon>Tracheophyta</taxon>
        <taxon>Spermatophyta</taxon>
        <taxon>Magnoliopsida</taxon>
        <taxon>eudicotyledons</taxon>
        <taxon>Gunneridae</taxon>
        <taxon>Pentapetalae</taxon>
        <taxon>asterids</taxon>
        <taxon>campanulids</taxon>
        <taxon>Asterales</taxon>
        <taxon>Asteraceae</taxon>
        <taxon>Asteroideae</taxon>
        <taxon>Anthemideae</taxon>
        <taxon>Anthemidinae</taxon>
        <taxon>Tanacetum</taxon>
    </lineage>
</organism>
<name>A0A699XSM1_TANCI</name>